<evidence type="ECO:0008006" key="5">
    <source>
        <dbReference type="Google" id="ProtNLM"/>
    </source>
</evidence>
<dbReference type="Gene3D" id="3.30.460.20">
    <property type="entry name" value="CorA soluble domain-like"/>
    <property type="match status" value="1"/>
</dbReference>
<evidence type="ECO:0000256" key="1">
    <source>
        <dbReference type="SAM" id="MobiDB-lite"/>
    </source>
</evidence>
<dbReference type="GO" id="GO:0015095">
    <property type="term" value="F:magnesium ion transmembrane transporter activity"/>
    <property type="evidence" value="ECO:0007669"/>
    <property type="project" value="InterPro"/>
</dbReference>
<feature type="region of interest" description="Disordered" evidence="1">
    <location>
        <begin position="198"/>
        <end position="222"/>
    </location>
</feature>
<evidence type="ECO:0000313" key="4">
    <source>
        <dbReference type="Proteomes" id="UP000054270"/>
    </source>
</evidence>
<dbReference type="PANTHER" id="PTHR21535">
    <property type="entry name" value="MAGNESIUM AND COBALT TRANSPORT PROTEIN/MITOCHONDRIAL IMPORT INNER MEMBRANE TRANSLOCASE SUBUNIT TIM8"/>
    <property type="match status" value="1"/>
</dbReference>
<dbReference type="GO" id="GO:0010961">
    <property type="term" value="P:intracellular magnesium ion homeostasis"/>
    <property type="evidence" value="ECO:0007669"/>
    <property type="project" value="TreeGrafter"/>
</dbReference>
<proteinExistence type="predicted"/>
<dbReference type="OrthoDB" id="29879at2759"/>
<dbReference type="SUPFAM" id="SSF143865">
    <property type="entry name" value="CorA soluble domain-like"/>
    <property type="match status" value="1"/>
</dbReference>
<protein>
    <recommendedName>
        <fullName evidence="5">Cora-domain-containing protein</fullName>
    </recommendedName>
</protein>
<dbReference type="Pfam" id="PF01544">
    <property type="entry name" value="CorA"/>
    <property type="match status" value="1"/>
</dbReference>
<dbReference type="STRING" id="945553.A0A0D2PMC4"/>
<dbReference type="CDD" id="cd12829">
    <property type="entry name" value="Alr1p-like"/>
    <property type="match status" value="1"/>
</dbReference>
<feature type="region of interest" description="Disordered" evidence="1">
    <location>
        <begin position="78"/>
        <end position="127"/>
    </location>
</feature>
<dbReference type="InterPro" id="IPR044089">
    <property type="entry name" value="Alr1-like"/>
</dbReference>
<reference evidence="4" key="1">
    <citation type="submission" date="2014-04" db="EMBL/GenBank/DDBJ databases">
        <title>Evolutionary Origins and Diversification of the Mycorrhizal Mutualists.</title>
        <authorList>
            <consortium name="DOE Joint Genome Institute"/>
            <consortium name="Mycorrhizal Genomics Consortium"/>
            <person name="Kohler A."/>
            <person name="Kuo A."/>
            <person name="Nagy L.G."/>
            <person name="Floudas D."/>
            <person name="Copeland A."/>
            <person name="Barry K.W."/>
            <person name="Cichocki N."/>
            <person name="Veneault-Fourrey C."/>
            <person name="LaButti K."/>
            <person name="Lindquist E.A."/>
            <person name="Lipzen A."/>
            <person name="Lundell T."/>
            <person name="Morin E."/>
            <person name="Murat C."/>
            <person name="Riley R."/>
            <person name="Ohm R."/>
            <person name="Sun H."/>
            <person name="Tunlid A."/>
            <person name="Henrissat B."/>
            <person name="Grigoriev I.V."/>
            <person name="Hibbett D.S."/>
            <person name="Martin F."/>
        </authorList>
    </citation>
    <scope>NUCLEOTIDE SEQUENCE [LARGE SCALE GENOMIC DNA]</scope>
    <source>
        <strain evidence="4">FD-334 SS-4</strain>
    </source>
</reference>
<dbReference type="InterPro" id="IPR045861">
    <property type="entry name" value="CorA_cytoplasmic_dom"/>
</dbReference>
<keyword evidence="2" id="KW-0472">Membrane</keyword>
<evidence type="ECO:0000256" key="2">
    <source>
        <dbReference type="SAM" id="Phobius"/>
    </source>
</evidence>
<sequence>MSVYTEPRIDDNDYDEDIYRGDPPYVEVAVGPAPSILTLSSSATESSSSSSSFMGGGRLGAIAAKLELAIARWGKNVRGNSSVSSDASSSSSSSSSSSCSSIVTLTKSQIARRRRKSTRGASSLRTMRSERDIAARITRMKALEKSREIPREFALYLPPSITPVPAVPAVVDPSEKTDRRITWTTSLPLVLHQLGLATRRPGRAHRGRPRGKRPLSVGPSDGERYFERRVRTGGSADEARLAAATAAVRRGKKGKQRAGVRVKPATILEELQAKPEAWFLDVANPTWADLRAIGKVLHIHPLTLEDILQQDPREKLEIFSKLGYYFISFRAIESQATRERIRREVGLKDYHDESSIGEANVYLTVFKGGICCFHFTDVSVHTDRVRNRMVLLEQVVNMSADWIAHDILDSIVDSFFPVLNEIEKEVTAIDHMVYNALDPEPVSGPTSFFKKEDTPKAQRNPVERITSVEKDGDAYYTPAEKLREAYRPRFVSPRLSARLLFRRLRRQIGMTWNALWAKAPTPPNDRHEALRSMARTRKQVTVLGRLLATKADVVSQIRKRLAKAGLGTTSDEQEVAIYMGDVEDHILTLQTALAHYERLLSQSHPQYLAKLRSDSEGAKGSIDRNVLYLSTVSIGALTVGPLIGVCSINVNVITNLPGPKFNAFAVVVCLSILIMVLFLLVVRHWWQQAKKKVTRY</sequence>
<keyword evidence="2" id="KW-0812">Transmembrane</keyword>
<dbReference type="InterPro" id="IPR002523">
    <property type="entry name" value="MgTranspt_CorA/ZnTranspt_ZntB"/>
</dbReference>
<name>A0A0D2PMC4_HYPSF</name>
<dbReference type="OMA" id="NMSADWI"/>
<feature type="compositionally biased region" description="Basic residues" evidence="1">
    <location>
        <begin position="200"/>
        <end position="213"/>
    </location>
</feature>
<keyword evidence="4" id="KW-1185">Reference proteome</keyword>
<accession>A0A0D2PMC4</accession>
<dbReference type="PANTHER" id="PTHR21535:SF90">
    <property type="entry name" value="CORA METAL ION TRANSPORTER"/>
    <property type="match status" value="1"/>
</dbReference>
<dbReference type="GO" id="GO:0016020">
    <property type="term" value="C:membrane"/>
    <property type="evidence" value="ECO:0007669"/>
    <property type="project" value="InterPro"/>
</dbReference>
<dbReference type="Gene3D" id="1.20.58.340">
    <property type="entry name" value="Magnesium transport protein CorA, transmembrane region"/>
    <property type="match status" value="1"/>
</dbReference>
<feature type="transmembrane region" description="Helical" evidence="2">
    <location>
        <begin position="662"/>
        <end position="682"/>
    </location>
</feature>
<dbReference type="AlphaFoldDB" id="A0A0D2PMC4"/>
<keyword evidence="2" id="KW-1133">Transmembrane helix</keyword>
<dbReference type="Proteomes" id="UP000054270">
    <property type="component" value="Unassembled WGS sequence"/>
</dbReference>
<dbReference type="EMBL" id="KN817519">
    <property type="protein sequence ID" value="KJA29466.1"/>
    <property type="molecule type" value="Genomic_DNA"/>
</dbReference>
<feature type="compositionally biased region" description="Low complexity" evidence="1">
    <location>
        <begin position="81"/>
        <end position="101"/>
    </location>
</feature>
<gene>
    <name evidence="3" type="ORF">HYPSUDRAFT_127229</name>
</gene>
<organism evidence="3 4">
    <name type="scientific">Hypholoma sublateritium (strain FD-334 SS-4)</name>
    <dbReference type="NCBI Taxonomy" id="945553"/>
    <lineage>
        <taxon>Eukaryota</taxon>
        <taxon>Fungi</taxon>
        <taxon>Dikarya</taxon>
        <taxon>Basidiomycota</taxon>
        <taxon>Agaricomycotina</taxon>
        <taxon>Agaricomycetes</taxon>
        <taxon>Agaricomycetidae</taxon>
        <taxon>Agaricales</taxon>
        <taxon>Agaricineae</taxon>
        <taxon>Strophariaceae</taxon>
        <taxon>Hypholoma</taxon>
    </lineage>
</organism>
<evidence type="ECO:0000313" key="3">
    <source>
        <dbReference type="EMBL" id="KJA29466.1"/>
    </source>
</evidence>
<feature type="region of interest" description="Disordered" evidence="1">
    <location>
        <begin position="1"/>
        <end position="25"/>
    </location>
</feature>